<dbReference type="AlphaFoldDB" id="A0A8S9MAP0"/>
<evidence type="ECO:0000313" key="1">
    <source>
        <dbReference type="EMBL" id="KAF2614293.1"/>
    </source>
</evidence>
<accession>A0A8S9MAP0</accession>
<gene>
    <name evidence="1" type="ORF">F2Q70_00013262</name>
</gene>
<organism evidence="1">
    <name type="scientific">Brassica cretica</name>
    <name type="common">Mustard</name>
    <dbReference type="NCBI Taxonomy" id="69181"/>
    <lineage>
        <taxon>Eukaryota</taxon>
        <taxon>Viridiplantae</taxon>
        <taxon>Streptophyta</taxon>
        <taxon>Embryophyta</taxon>
        <taxon>Tracheophyta</taxon>
        <taxon>Spermatophyta</taxon>
        <taxon>Magnoliopsida</taxon>
        <taxon>eudicotyledons</taxon>
        <taxon>Gunneridae</taxon>
        <taxon>Pentapetalae</taxon>
        <taxon>rosids</taxon>
        <taxon>malvids</taxon>
        <taxon>Brassicales</taxon>
        <taxon>Brassicaceae</taxon>
        <taxon>Brassiceae</taxon>
        <taxon>Brassica</taxon>
    </lineage>
</organism>
<comment type="caution">
    <text evidence="1">The sequence shown here is derived from an EMBL/GenBank/DDBJ whole genome shotgun (WGS) entry which is preliminary data.</text>
</comment>
<dbReference type="EMBL" id="QGKY02000089">
    <property type="protein sequence ID" value="KAF2614293.1"/>
    <property type="molecule type" value="Genomic_DNA"/>
</dbReference>
<reference evidence="1" key="1">
    <citation type="submission" date="2019-12" db="EMBL/GenBank/DDBJ databases">
        <title>Genome sequencing and annotation of Brassica cretica.</title>
        <authorList>
            <person name="Studholme D.J."/>
            <person name="Sarris P.F."/>
        </authorList>
    </citation>
    <scope>NUCLEOTIDE SEQUENCE</scope>
    <source>
        <strain evidence="1">PFS-102/07</strain>
        <tissue evidence="1">Leaf</tissue>
    </source>
</reference>
<name>A0A8S9MAP0_BRACR</name>
<sequence>MPVFDAQSCVAEESERLGLKSFNQEHAIQQDETLVSEGVTKSRLYESRLETRRISAISVSRLREKTEQGCGEERGGTRQFLGFPRARLFRSIEILLYKRCRSSVLILVKLEGTDPSPDSRKRSPGEQSRLHFDFLRS</sequence>
<protein>
    <submittedName>
        <fullName evidence="1">Uncharacterized protein</fullName>
    </submittedName>
</protein>
<proteinExistence type="predicted"/>